<feature type="domain" description="Response regulatory" evidence="2">
    <location>
        <begin position="6"/>
        <end position="118"/>
    </location>
</feature>
<protein>
    <recommendedName>
        <fullName evidence="2">Response regulatory domain-containing protein</fullName>
    </recommendedName>
</protein>
<dbReference type="RefSeq" id="WP_157290447.1">
    <property type="nucleotide sequence ID" value="NZ_WQRF01000003.1"/>
</dbReference>
<comment type="caution">
    <text evidence="3">The sequence shown here is derived from an EMBL/GenBank/DDBJ whole genome shotgun (WGS) entry which is preliminary data.</text>
</comment>
<dbReference type="SUPFAM" id="SSF52172">
    <property type="entry name" value="CheY-like"/>
    <property type="match status" value="1"/>
</dbReference>
<keyword evidence="4" id="KW-1185">Reference proteome</keyword>
<evidence type="ECO:0000313" key="3">
    <source>
        <dbReference type="EMBL" id="MVS99616.1"/>
    </source>
</evidence>
<gene>
    <name evidence="3" type="ORF">GO014_11340</name>
</gene>
<evidence type="ECO:0000313" key="4">
    <source>
        <dbReference type="Proteomes" id="UP000438106"/>
    </source>
</evidence>
<reference evidence="3 4" key="1">
    <citation type="submission" date="2019-12" db="EMBL/GenBank/DDBJ databases">
        <title>Devosia maris sp. nov., isolated from the deep seawater.</title>
        <authorList>
            <person name="Liu Y."/>
        </authorList>
    </citation>
    <scope>NUCLEOTIDE SEQUENCE [LARGE SCALE GENOMIC DNA]</scope>
    <source>
        <strain evidence="3 4">L53-10-65</strain>
    </source>
</reference>
<dbReference type="Proteomes" id="UP000438106">
    <property type="component" value="Unassembled WGS sequence"/>
</dbReference>
<organism evidence="3 4">
    <name type="scientific">Devosia marina</name>
    <dbReference type="NCBI Taxonomy" id="2683198"/>
    <lineage>
        <taxon>Bacteria</taxon>
        <taxon>Pseudomonadati</taxon>
        <taxon>Pseudomonadota</taxon>
        <taxon>Alphaproteobacteria</taxon>
        <taxon>Hyphomicrobiales</taxon>
        <taxon>Devosiaceae</taxon>
        <taxon>Devosia</taxon>
    </lineage>
</organism>
<dbReference type="PROSITE" id="PS50110">
    <property type="entry name" value="RESPONSE_REGULATORY"/>
    <property type="match status" value="1"/>
</dbReference>
<comment type="caution">
    <text evidence="1">Lacks conserved residue(s) required for the propagation of feature annotation.</text>
</comment>
<dbReference type="InterPro" id="IPR001789">
    <property type="entry name" value="Sig_transdc_resp-reg_receiver"/>
</dbReference>
<accession>A0A7X3FS30</accession>
<name>A0A7X3FS30_9HYPH</name>
<evidence type="ECO:0000259" key="2">
    <source>
        <dbReference type="PROSITE" id="PS50110"/>
    </source>
</evidence>
<sequence>MLNGRTVLVLETEFIIALGIQSALQAMGASHVVLARSPDEANQHMSDWTSAALAIVEIETDKPELIAFAQQLARSGVAVIGISADDLRAEGVPGLPGTPILLKPFPDADLAEAVKVRLAQKPWLPDVTCAETASGP</sequence>
<dbReference type="GO" id="GO:0000160">
    <property type="term" value="P:phosphorelay signal transduction system"/>
    <property type="evidence" value="ECO:0007669"/>
    <property type="project" value="InterPro"/>
</dbReference>
<dbReference type="Gene3D" id="3.40.50.2300">
    <property type="match status" value="1"/>
</dbReference>
<evidence type="ECO:0000256" key="1">
    <source>
        <dbReference type="PROSITE-ProRule" id="PRU00169"/>
    </source>
</evidence>
<proteinExistence type="predicted"/>
<dbReference type="EMBL" id="WQRF01000003">
    <property type="protein sequence ID" value="MVS99616.1"/>
    <property type="molecule type" value="Genomic_DNA"/>
</dbReference>
<dbReference type="AlphaFoldDB" id="A0A7X3FS30"/>
<dbReference type="InterPro" id="IPR011006">
    <property type="entry name" value="CheY-like_superfamily"/>
</dbReference>